<protein>
    <submittedName>
        <fullName evidence="5">Oxidoreductase</fullName>
    </submittedName>
</protein>
<keyword evidence="2" id="KW-0560">Oxidoreductase</keyword>
<dbReference type="SMART" id="SM00822">
    <property type="entry name" value="PKS_KR"/>
    <property type="match status" value="1"/>
</dbReference>
<evidence type="ECO:0000313" key="5">
    <source>
        <dbReference type="EMBL" id="MEX6633779.1"/>
    </source>
</evidence>
<feature type="domain" description="Ketoreductase" evidence="4">
    <location>
        <begin position="2"/>
        <end position="178"/>
    </location>
</feature>
<dbReference type="PANTHER" id="PTHR43976:SF16">
    <property type="entry name" value="SHORT-CHAIN DEHYDROGENASE_REDUCTASE FAMILY PROTEIN"/>
    <property type="match status" value="1"/>
</dbReference>
<proteinExistence type="inferred from homology"/>
<dbReference type="Proteomes" id="UP001560685">
    <property type="component" value="Unassembled WGS sequence"/>
</dbReference>
<dbReference type="InterPro" id="IPR051911">
    <property type="entry name" value="SDR_oxidoreductase"/>
</dbReference>
<dbReference type="SUPFAM" id="SSF51735">
    <property type="entry name" value="NAD(P)-binding Rossmann-fold domains"/>
    <property type="match status" value="1"/>
</dbReference>
<comment type="similarity">
    <text evidence="1 3">Belongs to the short-chain dehydrogenases/reductases (SDR) family.</text>
</comment>
<gene>
    <name evidence="5" type="ORF">ABFZ84_09500</name>
</gene>
<dbReference type="PROSITE" id="PS00061">
    <property type="entry name" value="ADH_SHORT"/>
    <property type="match status" value="1"/>
</dbReference>
<accession>A0ABV3Z6W3</accession>
<dbReference type="RefSeq" id="WP_369313776.1">
    <property type="nucleotide sequence ID" value="NZ_JBEHZE010000001.1"/>
</dbReference>
<dbReference type="PRINTS" id="PR00080">
    <property type="entry name" value="SDRFAMILY"/>
</dbReference>
<comment type="caution">
    <text evidence="5">The sequence shown here is derived from an EMBL/GenBank/DDBJ whole genome shotgun (WGS) entry which is preliminary data.</text>
</comment>
<dbReference type="InterPro" id="IPR057326">
    <property type="entry name" value="KR_dom"/>
</dbReference>
<dbReference type="PANTHER" id="PTHR43976">
    <property type="entry name" value="SHORT CHAIN DEHYDROGENASE"/>
    <property type="match status" value="1"/>
</dbReference>
<dbReference type="NCBIfam" id="NF004824">
    <property type="entry name" value="PRK06180.1"/>
    <property type="match status" value="1"/>
</dbReference>
<evidence type="ECO:0000313" key="6">
    <source>
        <dbReference type="Proteomes" id="UP001560685"/>
    </source>
</evidence>
<dbReference type="Pfam" id="PF00106">
    <property type="entry name" value="adh_short"/>
    <property type="match status" value="1"/>
</dbReference>
<organism evidence="5 6">
    <name type="scientific">Hyphococcus lacteus</name>
    <dbReference type="NCBI Taxonomy" id="3143536"/>
    <lineage>
        <taxon>Bacteria</taxon>
        <taxon>Pseudomonadati</taxon>
        <taxon>Pseudomonadota</taxon>
        <taxon>Alphaproteobacteria</taxon>
        <taxon>Parvularculales</taxon>
        <taxon>Parvularculaceae</taxon>
        <taxon>Hyphococcus</taxon>
    </lineage>
</organism>
<dbReference type="PRINTS" id="PR00081">
    <property type="entry name" value="GDHRDH"/>
</dbReference>
<dbReference type="InterPro" id="IPR020904">
    <property type="entry name" value="Sc_DH/Rdtase_CS"/>
</dbReference>
<reference evidence="5 6" key="1">
    <citation type="submission" date="2024-05" db="EMBL/GenBank/DDBJ databases">
        <title>Three bacterial strains, DH-69, EH-24, and ECK-19 isolated from coastal sediments.</title>
        <authorList>
            <person name="Ye Y.-Q."/>
            <person name="Du Z.-J."/>
        </authorList>
    </citation>
    <scope>NUCLEOTIDE SEQUENCE [LARGE SCALE GENOMIC DNA]</scope>
    <source>
        <strain evidence="5 6">ECK-19</strain>
    </source>
</reference>
<name>A0ABV3Z6W3_9PROT</name>
<evidence type="ECO:0000256" key="3">
    <source>
        <dbReference type="RuleBase" id="RU000363"/>
    </source>
</evidence>
<keyword evidence="6" id="KW-1185">Reference proteome</keyword>
<dbReference type="Gene3D" id="3.40.50.720">
    <property type="entry name" value="NAD(P)-binding Rossmann-like Domain"/>
    <property type="match status" value="1"/>
</dbReference>
<evidence type="ECO:0000256" key="1">
    <source>
        <dbReference type="ARBA" id="ARBA00006484"/>
    </source>
</evidence>
<dbReference type="InterPro" id="IPR002347">
    <property type="entry name" value="SDR_fam"/>
</dbReference>
<evidence type="ECO:0000256" key="2">
    <source>
        <dbReference type="ARBA" id="ARBA00023002"/>
    </source>
</evidence>
<dbReference type="EMBL" id="JBEHZE010000001">
    <property type="protein sequence ID" value="MEX6633779.1"/>
    <property type="molecule type" value="Genomic_DNA"/>
</dbReference>
<dbReference type="InterPro" id="IPR036291">
    <property type="entry name" value="NAD(P)-bd_dom_sf"/>
</dbReference>
<evidence type="ECO:0000259" key="4">
    <source>
        <dbReference type="SMART" id="SM00822"/>
    </source>
</evidence>
<sequence>MKNWLITGVSSGIGLALAKEVLASGDKVVGTVRSEKDKEAFQSLHAENAFGILLDVTDSDKIPGAILEAEACTGGLDVLVNNAGFGLIGAVEEVSLEELRRVFEVNFFGAFSVTQAVLPKMRERRSGQIVNVTSVSGLAPWAGSAAYGASKYALECLGQTLAQEVAEFGIKVTNIEPGAIETDFGKRSLVTAERQVDAYKGTVTELPRKVLADTSSYGGDVAKAAKAIVNALGDETPPTHLLLGEDAVYYAGEQLNTFIRDMTKWMPVTMSIKK</sequence>
<dbReference type="CDD" id="cd05374">
    <property type="entry name" value="17beta-HSD-like_SDR_c"/>
    <property type="match status" value="1"/>
</dbReference>